<accession>A0ABU1MVL7</accession>
<keyword evidence="2" id="KW-1185">Reference proteome</keyword>
<sequence>MSDPSHSLAIGPDPGPRTSLVLRSEFRSMPTGLVLEAFVRHVAATGSPETFPGISTTKPPDFGRLGVLVEFHADRAKRSDGNLAPCPICSPHDPQYLHGLLIWCEATAAIYAIGMDCGRKLWKHGRLDQAVADFHQSRTRNAVEEELLERLPQVPAFRAWLNVHLEIARVADRLTSGFKKSAPRVHATIKEAFAHGGQLRLNAGDAAGGGPYTIAGPGFVKHSFGAEARLSRLNTERLEHLDFGDDPLDCIEAIAKIRPIEQTIALKWLRDAGSEAQRVYDHLRDCWAFLDPANMEVLAKWSDTRSAPFRLAAYVQSGRAKVYVYQGKDDWFDRLDGLAAPTPPPRL</sequence>
<proteinExistence type="predicted"/>
<reference evidence="1 2" key="1">
    <citation type="submission" date="2023-07" db="EMBL/GenBank/DDBJ databases">
        <title>Sorghum-associated microbial communities from plants grown in Nebraska, USA.</title>
        <authorList>
            <person name="Schachtman D."/>
        </authorList>
    </citation>
    <scope>NUCLEOTIDE SEQUENCE [LARGE SCALE GENOMIC DNA]</scope>
    <source>
        <strain evidence="1 2">DS2154</strain>
    </source>
</reference>
<dbReference type="EMBL" id="JAVDRL010000003">
    <property type="protein sequence ID" value="MDR6530230.1"/>
    <property type="molecule type" value="Genomic_DNA"/>
</dbReference>
<name>A0ABU1MVL7_9CAUL</name>
<evidence type="ECO:0000313" key="1">
    <source>
        <dbReference type="EMBL" id="MDR6530230.1"/>
    </source>
</evidence>
<organism evidence="1 2">
    <name type="scientific">Caulobacter rhizosphaerae</name>
    <dbReference type="NCBI Taxonomy" id="2010972"/>
    <lineage>
        <taxon>Bacteria</taxon>
        <taxon>Pseudomonadati</taxon>
        <taxon>Pseudomonadota</taxon>
        <taxon>Alphaproteobacteria</taxon>
        <taxon>Caulobacterales</taxon>
        <taxon>Caulobacteraceae</taxon>
        <taxon>Caulobacter</taxon>
    </lineage>
</organism>
<comment type="caution">
    <text evidence="1">The sequence shown here is derived from an EMBL/GenBank/DDBJ whole genome shotgun (WGS) entry which is preliminary data.</text>
</comment>
<gene>
    <name evidence="1" type="ORF">J2800_000966</name>
</gene>
<protein>
    <submittedName>
        <fullName evidence="1">Uncharacterized protein</fullName>
    </submittedName>
</protein>
<dbReference type="Proteomes" id="UP001262754">
    <property type="component" value="Unassembled WGS sequence"/>
</dbReference>
<evidence type="ECO:0000313" key="2">
    <source>
        <dbReference type="Proteomes" id="UP001262754"/>
    </source>
</evidence>
<dbReference type="RefSeq" id="WP_310029639.1">
    <property type="nucleotide sequence ID" value="NZ_JAVDRL010000003.1"/>
</dbReference>